<proteinExistence type="predicted"/>
<dbReference type="EMBL" id="JAGFNK010000334">
    <property type="protein sequence ID" value="KAI9452503.1"/>
    <property type="molecule type" value="Genomic_DNA"/>
</dbReference>
<keyword evidence="2" id="KW-1185">Reference proteome</keyword>
<evidence type="ECO:0000313" key="1">
    <source>
        <dbReference type="EMBL" id="KAI9452503.1"/>
    </source>
</evidence>
<sequence length="677" mass="75726">MAPCGPNLQDIVSTVQSREEGREKRKKGEERKRTQRCCPGRCCEEMGYKHEHANGHSVAVRRGQKELVKDEIKKIKRTGFMVAQDSAHGHFGLALESPHVLEAIVKQWALRCKGMRDDGRARGIFAGVDLPSSRPWARRRHDSQIVTVAVGHAHDSWPSRGGYGHARVVVIVITPVTQEEREWGQRVETGVAQRRGERKARSARHRDPYFREKKKKRKKSVETENAPKECLCHTKPVVARQDRARDLQEGRNRKRTKSVSGPYKPVVARMPANGRRGVGWMRGRAEGERRGQEWRGRIAAPRGCKKIVFTAHPVIKGDRTRAVLTLHEHLARVRDDRKVKKGKGGSLGPGLSEGFVKSRENGPLLACEWPRPCDALTRRSQEAPFGGVGQPEQRGGERNAARSGTGMYRSWRGKEKIRNHIEMKTKKRTRSWPSRGRHIHGRVVMVATAGEWVPVGGRALPWGGGDGGGDGGGRESTGMRNMMTRPDHAGKGDVSEKERTPKKERKKEEERGDRESGEKGLRAKTHDARETPIRPVRLHRMVFMAISVLKSPSRETGVEEGRGEGGARKGKERMKRNAARPLFSENEKKREGGNRKHTKCPRPMGEEGRRVGRELVEEMGDGRWEEGGCVTELCHRVAIRGRPGTDRSGGSPTVLVLIVYKLKLAWASPKGCAFGGP</sequence>
<protein>
    <submittedName>
        <fullName evidence="1">Uncharacterized protein</fullName>
    </submittedName>
</protein>
<name>A0ACC0TXW4_9AGAM</name>
<dbReference type="Proteomes" id="UP001207468">
    <property type="component" value="Unassembled WGS sequence"/>
</dbReference>
<organism evidence="1 2">
    <name type="scientific">Russula earlei</name>
    <dbReference type="NCBI Taxonomy" id="71964"/>
    <lineage>
        <taxon>Eukaryota</taxon>
        <taxon>Fungi</taxon>
        <taxon>Dikarya</taxon>
        <taxon>Basidiomycota</taxon>
        <taxon>Agaricomycotina</taxon>
        <taxon>Agaricomycetes</taxon>
        <taxon>Russulales</taxon>
        <taxon>Russulaceae</taxon>
        <taxon>Russula</taxon>
    </lineage>
</organism>
<gene>
    <name evidence="1" type="ORF">F5148DRAFT_1331084</name>
</gene>
<evidence type="ECO:0000313" key="2">
    <source>
        <dbReference type="Proteomes" id="UP001207468"/>
    </source>
</evidence>
<accession>A0ACC0TXW4</accession>
<comment type="caution">
    <text evidence="1">The sequence shown here is derived from an EMBL/GenBank/DDBJ whole genome shotgun (WGS) entry which is preliminary data.</text>
</comment>
<reference evidence="1" key="1">
    <citation type="submission" date="2021-03" db="EMBL/GenBank/DDBJ databases">
        <title>Evolutionary priming and transition to the ectomycorrhizal habit in an iconic lineage of mushroom-forming fungi: is preadaptation a requirement?</title>
        <authorList>
            <consortium name="DOE Joint Genome Institute"/>
            <person name="Looney B.P."/>
            <person name="Miyauchi S."/>
            <person name="Morin E."/>
            <person name="Drula E."/>
            <person name="Courty P.E."/>
            <person name="Chicoki N."/>
            <person name="Fauchery L."/>
            <person name="Kohler A."/>
            <person name="Kuo A."/>
            <person name="LaButti K."/>
            <person name="Pangilinan J."/>
            <person name="Lipzen A."/>
            <person name="Riley R."/>
            <person name="Andreopoulos W."/>
            <person name="He G."/>
            <person name="Johnson J."/>
            <person name="Barry K.W."/>
            <person name="Grigoriev I.V."/>
            <person name="Nagy L."/>
            <person name="Hibbett D."/>
            <person name="Henrissat B."/>
            <person name="Matheny P.B."/>
            <person name="Labbe J."/>
            <person name="Martin A.F."/>
        </authorList>
    </citation>
    <scope>NUCLEOTIDE SEQUENCE</scope>
    <source>
        <strain evidence="1">BPL698</strain>
    </source>
</reference>